<protein>
    <submittedName>
        <fullName evidence="1">Uncharacterized protein</fullName>
    </submittedName>
</protein>
<dbReference type="EMBL" id="JBHMFI010000001">
    <property type="protein sequence ID" value="MFB9072668.1"/>
    <property type="molecule type" value="Genomic_DNA"/>
</dbReference>
<evidence type="ECO:0000313" key="2">
    <source>
        <dbReference type="Proteomes" id="UP001589575"/>
    </source>
</evidence>
<reference evidence="1 2" key="1">
    <citation type="submission" date="2024-09" db="EMBL/GenBank/DDBJ databases">
        <authorList>
            <person name="Sun Q."/>
            <person name="Mori K."/>
        </authorList>
    </citation>
    <scope>NUCLEOTIDE SEQUENCE [LARGE SCALE GENOMIC DNA]</scope>
    <source>
        <strain evidence="1 2">CCM 7609</strain>
    </source>
</reference>
<gene>
    <name evidence="1" type="ORF">ACFFX0_16270</name>
</gene>
<sequence length="58" mass="6433">MAWELPSTKATRVIVQAVIPRLSHSRRTALRSASCCSRGRSQPILWGWSIDLLITASP</sequence>
<proteinExistence type="predicted"/>
<dbReference type="Proteomes" id="UP001589575">
    <property type="component" value="Unassembled WGS sequence"/>
</dbReference>
<comment type="caution">
    <text evidence="1">The sequence shown here is derived from an EMBL/GenBank/DDBJ whole genome shotgun (WGS) entry which is preliminary data.</text>
</comment>
<accession>A0ABV5G160</accession>
<organism evidence="1 2">
    <name type="scientific">Citricoccus parietis</name>
    <dbReference type="NCBI Taxonomy" id="592307"/>
    <lineage>
        <taxon>Bacteria</taxon>
        <taxon>Bacillati</taxon>
        <taxon>Actinomycetota</taxon>
        <taxon>Actinomycetes</taxon>
        <taxon>Micrococcales</taxon>
        <taxon>Micrococcaceae</taxon>
        <taxon>Citricoccus</taxon>
    </lineage>
</organism>
<evidence type="ECO:0000313" key="1">
    <source>
        <dbReference type="EMBL" id="MFB9072668.1"/>
    </source>
</evidence>
<keyword evidence="2" id="KW-1185">Reference proteome</keyword>
<name>A0ABV5G160_9MICC</name>